<proteinExistence type="predicted"/>
<dbReference type="STRING" id="1300347.I601_0030"/>
<dbReference type="PATRIC" id="fig|1300347.3.peg.31"/>
<keyword evidence="2" id="KW-0472">Membrane</keyword>
<feature type="transmembrane region" description="Helical" evidence="2">
    <location>
        <begin position="38"/>
        <end position="58"/>
    </location>
</feature>
<evidence type="ECO:0000313" key="5">
    <source>
        <dbReference type="Proteomes" id="UP000077868"/>
    </source>
</evidence>
<sequence>MSQNTAQGLSGEATPTSRPMPTLNNSPRPRPKQRRRPWVFALCVALVAAGALGTAFAFTSINDTQEVLVVSQDIKRGETIEAGDLSVVRVSVDPALSPVAGSQKAELEGSRAAVDLWAGTLLTEEATTDSLVPGEGESLVGISLTPAQMPSEPLYAGDAVRIVTTPGDQGEVTNEDPVTVEAVVVAVSRVQETGETVVDVSVPEGDAADLAARAATGRVALVLDTRER</sequence>
<dbReference type="SMART" id="SM00858">
    <property type="entry name" value="SAF"/>
    <property type="match status" value="1"/>
</dbReference>
<keyword evidence="2" id="KW-0812">Transmembrane</keyword>
<name>A0A1A9GEK6_9ACTN</name>
<protein>
    <submittedName>
        <fullName evidence="4">SAF domain protein</fullName>
    </submittedName>
</protein>
<evidence type="ECO:0000259" key="3">
    <source>
        <dbReference type="SMART" id="SM00858"/>
    </source>
</evidence>
<dbReference type="CDD" id="cd11614">
    <property type="entry name" value="SAF_CpaB_FlgA_like"/>
    <property type="match status" value="1"/>
</dbReference>
<dbReference type="Gene3D" id="3.90.1210.10">
    <property type="entry name" value="Antifreeze-like/N-acetylneuraminic acid synthase C-terminal domain"/>
    <property type="match status" value="1"/>
</dbReference>
<dbReference type="AlphaFoldDB" id="A0A1A9GEK6"/>
<organism evidence="4 5">
    <name type="scientific">Nocardioides dokdonensis FR1436</name>
    <dbReference type="NCBI Taxonomy" id="1300347"/>
    <lineage>
        <taxon>Bacteria</taxon>
        <taxon>Bacillati</taxon>
        <taxon>Actinomycetota</taxon>
        <taxon>Actinomycetes</taxon>
        <taxon>Propionibacteriales</taxon>
        <taxon>Nocardioidaceae</taxon>
        <taxon>Nocardioides</taxon>
    </lineage>
</organism>
<dbReference type="KEGG" id="ndk:I601_0030"/>
<feature type="compositionally biased region" description="Polar residues" evidence="1">
    <location>
        <begin position="1"/>
        <end position="26"/>
    </location>
</feature>
<reference evidence="4 5" key="1">
    <citation type="submission" date="2016-03" db="EMBL/GenBank/DDBJ databases">
        <title>Complete genome sequence of a soil Actinobacterium, Nocardioides dokdonensis FR1436.</title>
        <authorList>
            <person name="Kwon S.-K."/>
            <person name="Kim K."/>
            <person name="Kim J.F."/>
        </authorList>
    </citation>
    <scope>NUCLEOTIDE SEQUENCE [LARGE SCALE GENOMIC DNA]</scope>
    <source>
        <strain evidence="4 5">FR1436</strain>
    </source>
</reference>
<evidence type="ECO:0000256" key="2">
    <source>
        <dbReference type="SAM" id="Phobius"/>
    </source>
</evidence>
<dbReference type="Pfam" id="PF08666">
    <property type="entry name" value="SAF"/>
    <property type="match status" value="1"/>
</dbReference>
<dbReference type="EMBL" id="CP015079">
    <property type="protein sequence ID" value="ANH36486.1"/>
    <property type="molecule type" value="Genomic_DNA"/>
</dbReference>
<dbReference type="InterPro" id="IPR013974">
    <property type="entry name" value="SAF"/>
</dbReference>
<feature type="domain" description="SAF" evidence="3">
    <location>
        <begin position="65"/>
        <end position="128"/>
    </location>
</feature>
<gene>
    <name evidence="4" type="ORF">I601_0030</name>
</gene>
<keyword evidence="2" id="KW-1133">Transmembrane helix</keyword>
<feature type="region of interest" description="Disordered" evidence="1">
    <location>
        <begin position="1"/>
        <end position="33"/>
    </location>
</feature>
<dbReference type="Proteomes" id="UP000077868">
    <property type="component" value="Chromosome"/>
</dbReference>
<accession>A0A1A9GEK6</accession>
<evidence type="ECO:0000313" key="4">
    <source>
        <dbReference type="EMBL" id="ANH36486.1"/>
    </source>
</evidence>
<keyword evidence="5" id="KW-1185">Reference proteome</keyword>
<evidence type="ECO:0000256" key="1">
    <source>
        <dbReference type="SAM" id="MobiDB-lite"/>
    </source>
</evidence>